<dbReference type="Proteomes" id="UP000187404">
    <property type="component" value="Unassembled WGS sequence"/>
</dbReference>
<dbReference type="GO" id="GO:0005886">
    <property type="term" value="C:plasma membrane"/>
    <property type="evidence" value="ECO:0007669"/>
    <property type="project" value="UniProtKB-SubCell"/>
</dbReference>
<feature type="compositionally biased region" description="Basic and acidic residues" evidence="10">
    <location>
        <begin position="125"/>
        <end position="138"/>
    </location>
</feature>
<evidence type="ECO:0000256" key="6">
    <source>
        <dbReference type="ARBA" id="ARBA00022927"/>
    </source>
</evidence>
<protein>
    <submittedName>
        <fullName evidence="12">Preprotein translocase subunit YajC</fullName>
    </submittedName>
</protein>
<evidence type="ECO:0000256" key="3">
    <source>
        <dbReference type="ARBA" id="ARBA00022448"/>
    </source>
</evidence>
<dbReference type="InterPro" id="IPR003849">
    <property type="entry name" value="Preprotein_translocase_YajC"/>
</dbReference>
<name>A0A1Q9JF64_9FIRM</name>
<gene>
    <name evidence="12" type="ORF">BHK98_01275</name>
</gene>
<comment type="similarity">
    <text evidence="2">Belongs to the YajC family.</text>
</comment>
<dbReference type="AlphaFoldDB" id="A0A1Q9JF64"/>
<dbReference type="SMART" id="SM01323">
    <property type="entry name" value="YajC"/>
    <property type="match status" value="1"/>
</dbReference>
<evidence type="ECO:0000313" key="13">
    <source>
        <dbReference type="Proteomes" id="UP000187404"/>
    </source>
</evidence>
<dbReference type="PANTHER" id="PTHR33909:SF1">
    <property type="entry name" value="SEC TRANSLOCON ACCESSORY COMPLEX SUBUNIT YAJC"/>
    <property type="match status" value="1"/>
</dbReference>
<feature type="compositionally biased region" description="Basic residues" evidence="10">
    <location>
        <begin position="115"/>
        <end position="124"/>
    </location>
</feature>
<keyword evidence="4" id="KW-1003">Cell membrane</keyword>
<feature type="compositionally biased region" description="Polar residues" evidence="10">
    <location>
        <begin position="160"/>
        <end position="170"/>
    </location>
</feature>
<evidence type="ECO:0000256" key="9">
    <source>
        <dbReference type="ARBA" id="ARBA00023136"/>
    </source>
</evidence>
<feature type="transmembrane region" description="Helical" evidence="11">
    <location>
        <begin position="6"/>
        <end position="26"/>
    </location>
</feature>
<accession>A0A1Q9JF64</accession>
<evidence type="ECO:0000256" key="2">
    <source>
        <dbReference type="ARBA" id="ARBA00006742"/>
    </source>
</evidence>
<keyword evidence="5 11" id="KW-0812">Transmembrane</keyword>
<comment type="subcellular location">
    <subcellularLocation>
        <location evidence="1">Cell membrane</location>
        <topology evidence="1">Single-pass membrane protein</topology>
    </subcellularLocation>
</comment>
<organism evidence="12 13">
    <name type="scientific">Hornefia porci</name>
    <dbReference type="NCBI Taxonomy" id="2652292"/>
    <lineage>
        <taxon>Bacteria</taxon>
        <taxon>Bacillati</taxon>
        <taxon>Bacillota</taxon>
        <taxon>Clostridia</taxon>
        <taxon>Peptostreptococcales</taxon>
        <taxon>Anaerovoracaceae</taxon>
        <taxon>Hornefia</taxon>
    </lineage>
</organism>
<evidence type="ECO:0000256" key="10">
    <source>
        <dbReference type="SAM" id="MobiDB-lite"/>
    </source>
</evidence>
<evidence type="ECO:0000256" key="5">
    <source>
        <dbReference type="ARBA" id="ARBA00022692"/>
    </source>
</evidence>
<keyword evidence="9 11" id="KW-0472">Membrane</keyword>
<dbReference type="PANTHER" id="PTHR33909">
    <property type="entry name" value="SEC TRANSLOCON ACCESSORY COMPLEX SUBUNIT YAJC"/>
    <property type="match status" value="1"/>
</dbReference>
<comment type="caution">
    <text evidence="12">The sequence shown here is derived from an EMBL/GenBank/DDBJ whole genome shotgun (WGS) entry which is preliminary data.</text>
</comment>
<evidence type="ECO:0000313" key="12">
    <source>
        <dbReference type="EMBL" id="OLR54829.1"/>
    </source>
</evidence>
<evidence type="ECO:0000256" key="1">
    <source>
        <dbReference type="ARBA" id="ARBA00004162"/>
    </source>
</evidence>
<sequence>MASSTSSFAFQMLILVAFIVLMYFLLVRPQKKKEKTVNEMRNSLRVGDEIITIGGICGKIVKTKDQSLIIQVGADKTKFEVMRWSISSVTSKSKKSDQKGAGGLDEDEETEVRTRKSSPKRLKKARSEEPAEKKDAKAETAPVSAEEQGEAAVKEDASGADSTAESAAEK</sequence>
<dbReference type="EMBL" id="MJIE01000001">
    <property type="protein sequence ID" value="OLR54829.1"/>
    <property type="molecule type" value="Genomic_DNA"/>
</dbReference>
<dbReference type="STRING" id="1261640.BHK98_01275"/>
<keyword evidence="7 11" id="KW-1133">Transmembrane helix</keyword>
<evidence type="ECO:0000256" key="7">
    <source>
        <dbReference type="ARBA" id="ARBA00022989"/>
    </source>
</evidence>
<keyword evidence="3" id="KW-0813">Transport</keyword>
<evidence type="ECO:0000256" key="4">
    <source>
        <dbReference type="ARBA" id="ARBA00022475"/>
    </source>
</evidence>
<proteinExistence type="inferred from homology"/>
<reference evidence="12 13" key="1">
    <citation type="journal article" date="2016" name="Appl. Environ. Microbiol.">
        <title>Function and Phylogeny of Bacterial Butyryl Coenzyme A:Acetate Transferases and Their Diversity in the Proximal Colon of Swine.</title>
        <authorList>
            <person name="Trachsel J."/>
            <person name="Bayles D.O."/>
            <person name="Looft T."/>
            <person name="Levine U.Y."/>
            <person name="Allen H.K."/>
        </authorList>
    </citation>
    <scope>NUCLEOTIDE SEQUENCE [LARGE SCALE GENOMIC DNA]</scope>
    <source>
        <strain evidence="12 13">68-3-10</strain>
    </source>
</reference>
<keyword evidence="8" id="KW-0811">Translocation</keyword>
<keyword evidence="6" id="KW-0653">Protein transport</keyword>
<feature type="region of interest" description="Disordered" evidence="10">
    <location>
        <begin position="87"/>
        <end position="170"/>
    </location>
</feature>
<evidence type="ECO:0000256" key="8">
    <source>
        <dbReference type="ARBA" id="ARBA00023010"/>
    </source>
</evidence>
<dbReference type="NCBIfam" id="TIGR00739">
    <property type="entry name" value="yajC"/>
    <property type="match status" value="1"/>
</dbReference>
<dbReference type="GO" id="GO:0015031">
    <property type="term" value="P:protein transport"/>
    <property type="evidence" value="ECO:0007669"/>
    <property type="project" value="UniProtKB-KW"/>
</dbReference>
<dbReference type="Pfam" id="PF02699">
    <property type="entry name" value="YajC"/>
    <property type="match status" value="1"/>
</dbReference>
<keyword evidence="13" id="KW-1185">Reference proteome</keyword>
<dbReference type="PRINTS" id="PR01853">
    <property type="entry name" value="YAJCTRNLCASE"/>
</dbReference>
<dbReference type="OrthoDB" id="9800132at2"/>
<evidence type="ECO:0000256" key="11">
    <source>
        <dbReference type="SAM" id="Phobius"/>
    </source>
</evidence>